<evidence type="ECO:0000256" key="1">
    <source>
        <dbReference type="ARBA" id="ARBA00004370"/>
    </source>
</evidence>
<proteinExistence type="inferred from homology"/>
<dbReference type="GO" id="GO:0005783">
    <property type="term" value="C:endoplasmic reticulum"/>
    <property type="evidence" value="ECO:0007669"/>
    <property type="project" value="TreeGrafter"/>
</dbReference>
<evidence type="ECO:0000256" key="3">
    <source>
        <dbReference type="ARBA" id="ARBA00008655"/>
    </source>
</evidence>
<dbReference type="HOGENOM" id="CLU_774737_0_0_1"/>
<protein>
    <recommendedName>
        <fullName evidence="14">Phospholipid/glycerol acyltransferase domain-containing protein</fullName>
    </recommendedName>
</protein>
<dbReference type="CDD" id="cd07991">
    <property type="entry name" value="LPLAT_LPCAT1-like"/>
    <property type="match status" value="1"/>
</dbReference>
<dbReference type="EnsemblPlants" id="OPUNC02G13550.1">
    <property type="protein sequence ID" value="OPUNC02G13550.1"/>
    <property type="gene ID" value="OPUNC02G13550"/>
</dbReference>
<evidence type="ECO:0000256" key="13">
    <source>
        <dbReference type="SAM" id="MobiDB-lite"/>
    </source>
</evidence>
<evidence type="ECO:0000313" key="16">
    <source>
        <dbReference type="Proteomes" id="UP000026962"/>
    </source>
</evidence>
<dbReference type="SMART" id="SM00563">
    <property type="entry name" value="PlsC"/>
    <property type="match status" value="1"/>
</dbReference>
<dbReference type="STRING" id="4537.A0A0E0JZD4"/>
<dbReference type="Gramene" id="OPUNC02G13550.1">
    <property type="protein sequence ID" value="OPUNC02G13550.1"/>
    <property type="gene ID" value="OPUNC02G13550"/>
</dbReference>
<dbReference type="InterPro" id="IPR045252">
    <property type="entry name" value="LPCAT1-like"/>
</dbReference>
<evidence type="ECO:0000256" key="4">
    <source>
        <dbReference type="ARBA" id="ARBA00022516"/>
    </source>
</evidence>
<evidence type="ECO:0000256" key="2">
    <source>
        <dbReference type="ARBA" id="ARBA00005189"/>
    </source>
</evidence>
<accession>A0A0E0JZD4</accession>
<feature type="region of interest" description="Disordered" evidence="13">
    <location>
        <begin position="94"/>
        <end position="121"/>
    </location>
</feature>
<comment type="pathway">
    <text evidence="2">Lipid metabolism.</text>
</comment>
<dbReference type="GO" id="GO:0016020">
    <property type="term" value="C:membrane"/>
    <property type="evidence" value="ECO:0007669"/>
    <property type="project" value="UniProtKB-SubCell"/>
</dbReference>
<keyword evidence="16" id="KW-1185">Reference proteome</keyword>
<feature type="region of interest" description="Disordered" evidence="13">
    <location>
        <begin position="1"/>
        <end position="53"/>
    </location>
</feature>
<keyword evidence="4" id="KW-0444">Lipid biosynthesis</keyword>
<keyword evidence="5" id="KW-0808">Transferase</keyword>
<name>A0A0E0JZD4_ORYPU</name>
<reference evidence="15" key="1">
    <citation type="submission" date="2015-04" db="UniProtKB">
        <authorList>
            <consortium name="EnsemblPlants"/>
        </authorList>
    </citation>
    <scope>IDENTIFICATION</scope>
</reference>
<keyword evidence="9" id="KW-0472">Membrane</keyword>
<keyword evidence="10" id="KW-0594">Phospholipid biosynthesis</keyword>
<comment type="subcellular location">
    <subcellularLocation>
        <location evidence="1">Membrane</location>
    </subcellularLocation>
</comment>
<dbReference type="GO" id="GO:0004366">
    <property type="term" value="F:glycerol-3-phosphate O-acyltransferase activity"/>
    <property type="evidence" value="ECO:0007669"/>
    <property type="project" value="TreeGrafter"/>
</dbReference>
<comment type="similarity">
    <text evidence="3">Belongs to the 1-acyl-sn-glycerol-3-phosphate acyltransferase family.</text>
</comment>
<sequence>MRRSDGGGGVSMEEEGGGNAGSLRRSRGSGDSARRRSNGGGGSARRRSSDRAQRRKRVQRWWRICLLLPSPSSIPLRLGQPLLRSSLSLPMMTLTPEGPRLQRVSDDNRDEEGATMSSMTTMGGGVRKMIGMMCHVFVASWNGMVKYHGPLSSIQSDQQVFVANHTSIIDFIILEKKTTFAVVMQEYSGWIGFLQKFILESVGCIRFNRNSNSERESVARKLQEHVQLPDNNPLLIFPEGTCVNNQYTAAFELGCSVCPIAIKYDKRFTDAFWDIELFRLMTSWAVVCDVWFLDPQQIMPGETAIEFAERVRDMIAAQVGLKKVPWDGYMKHNRPGPRHTQEKQRIYAESALRILEEN</sequence>
<dbReference type="SUPFAM" id="SSF69593">
    <property type="entry name" value="Glycerol-3-phosphate (1)-acyltransferase"/>
    <property type="match status" value="1"/>
</dbReference>
<dbReference type="eggNOG" id="KOG2898">
    <property type="taxonomic scope" value="Eukaryota"/>
</dbReference>
<evidence type="ECO:0000256" key="6">
    <source>
        <dbReference type="ARBA" id="ARBA00022692"/>
    </source>
</evidence>
<evidence type="ECO:0000256" key="8">
    <source>
        <dbReference type="ARBA" id="ARBA00023098"/>
    </source>
</evidence>
<dbReference type="Proteomes" id="UP000026962">
    <property type="component" value="Chromosome 2"/>
</dbReference>
<evidence type="ECO:0000256" key="5">
    <source>
        <dbReference type="ARBA" id="ARBA00022679"/>
    </source>
</evidence>
<organism evidence="15">
    <name type="scientific">Oryza punctata</name>
    <name type="common">Red rice</name>
    <dbReference type="NCBI Taxonomy" id="4537"/>
    <lineage>
        <taxon>Eukaryota</taxon>
        <taxon>Viridiplantae</taxon>
        <taxon>Streptophyta</taxon>
        <taxon>Embryophyta</taxon>
        <taxon>Tracheophyta</taxon>
        <taxon>Spermatophyta</taxon>
        <taxon>Magnoliopsida</taxon>
        <taxon>Liliopsida</taxon>
        <taxon>Poales</taxon>
        <taxon>Poaceae</taxon>
        <taxon>BOP clade</taxon>
        <taxon>Oryzoideae</taxon>
        <taxon>Oryzeae</taxon>
        <taxon>Oryzinae</taxon>
        <taxon>Oryza</taxon>
    </lineage>
</organism>
<evidence type="ECO:0000259" key="14">
    <source>
        <dbReference type="SMART" id="SM00563"/>
    </source>
</evidence>
<keyword evidence="7" id="KW-1133">Transmembrane helix</keyword>
<evidence type="ECO:0000256" key="11">
    <source>
        <dbReference type="ARBA" id="ARBA00023264"/>
    </source>
</evidence>
<keyword evidence="8" id="KW-0443">Lipid metabolism</keyword>
<evidence type="ECO:0000256" key="12">
    <source>
        <dbReference type="ARBA" id="ARBA00023315"/>
    </source>
</evidence>
<evidence type="ECO:0000256" key="9">
    <source>
        <dbReference type="ARBA" id="ARBA00023136"/>
    </source>
</evidence>
<keyword evidence="6" id="KW-0812">Transmembrane</keyword>
<evidence type="ECO:0000256" key="10">
    <source>
        <dbReference type="ARBA" id="ARBA00023209"/>
    </source>
</evidence>
<reference evidence="15" key="2">
    <citation type="submission" date="2018-05" db="EMBL/GenBank/DDBJ databases">
        <title>OpunRS2 (Oryza punctata Reference Sequence Version 2).</title>
        <authorList>
            <person name="Zhang J."/>
            <person name="Kudrna D."/>
            <person name="Lee S."/>
            <person name="Talag J."/>
            <person name="Welchert J."/>
            <person name="Wing R.A."/>
        </authorList>
    </citation>
    <scope>NUCLEOTIDE SEQUENCE [LARGE SCALE GENOMIC DNA]</scope>
</reference>
<dbReference type="AlphaFoldDB" id="A0A0E0JZD4"/>
<keyword evidence="12" id="KW-0012">Acyltransferase</keyword>
<dbReference type="PANTHER" id="PTHR23063">
    <property type="entry name" value="PHOSPHOLIPID ACYLTRANSFERASE"/>
    <property type="match status" value="1"/>
</dbReference>
<evidence type="ECO:0000313" key="15">
    <source>
        <dbReference type="EnsemblPlants" id="OPUNC02G13550.1"/>
    </source>
</evidence>
<feature type="domain" description="Phospholipid/glycerol acyltransferase" evidence="14">
    <location>
        <begin position="159"/>
        <end position="265"/>
    </location>
</feature>
<feature type="compositionally biased region" description="Gly residues" evidence="13">
    <location>
        <begin position="1"/>
        <end position="10"/>
    </location>
</feature>
<dbReference type="InterPro" id="IPR002123">
    <property type="entry name" value="Plipid/glycerol_acylTrfase"/>
</dbReference>
<dbReference type="PANTHER" id="PTHR23063:SF2">
    <property type="entry name" value="GLYCEROL-3-PHOSPHATE ACYLTRANSFERASE 4, ISOFORM D-RELATED"/>
    <property type="match status" value="1"/>
</dbReference>
<dbReference type="GO" id="GO:0019432">
    <property type="term" value="P:triglyceride biosynthetic process"/>
    <property type="evidence" value="ECO:0007669"/>
    <property type="project" value="TreeGrafter"/>
</dbReference>
<keyword evidence="11" id="KW-1208">Phospholipid metabolism</keyword>
<dbReference type="GO" id="GO:0008654">
    <property type="term" value="P:phospholipid biosynthetic process"/>
    <property type="evidence" value="ECO:0007669"/>
    <property type="project" value="UniProtKB-KW"/>
</dbReference>
<evidence type="ECO:0000256" key="7">
    <source>
        <dbReference type="ARBA" id="ARBA00022989"/>
    </source>
</evidence>
<dbReference type="Pfam" id="PF01553">
    <property type="entry name" value="Acyltransferase"/>
    <property type="match status" value="1"/>
</dbReference>